<organism evidence="2 3">
    <name type="scientific">Lineolata rhizophorae</name>
    <dbReference type="NCBI Taxonomy" id="578093"/>
    <lineage>
        <taxon>Eukaryota</taxon>
        <taxon>Fungi</taxon>
        <taxon>Dikarya</taxon>
        <taxon>Ascomycota</taxon>
        <taxon>Pezizomycotina</taxon>
        <taxon>Dothideomycetes</taxon>
        <taxon>Dothideomycetes incertae sedis</taxon>
        <taxon>Lineolatales</taxon>
        <taxon>Lineolataceae</taxon>
        <taxon>Lineolata</taxon>
    </lineage>
</organism>
<feature type="coiled-coil region" evidence="1">
    <location>
        <begin position="306"/>
        <end position="347"/>
    </location>
</feature>
<dbReference type="EMBL" id="MU001671">
    <property type="protein sequence ID" value="KAF2461329.1"/>
    <property type="molecule type" value="Genomic_DNA"/>
</dbReference>
<proteinExistence type="predicted"/>
<accession>A0A6A6PBU9</accession>
<dbReference type="PANTHER" id="PTHR21974">
    <property type="entry name" value="RE15880P"/>
    <property type="match status" value="1"/>
</dbReference>
<dbReference type="Proteomes" id="UP000799766">
    <property type="component" value="Unassembled WGS sequence"/>
</dbReference>
<dbReference type="PANTHER" id="PTHR21974:SF2">
    <property type="entry name" value="RE15880P"/>
    <property type="match status" value="1"/>
</dbReference>
<sequence>MSVEDKVTEAAPQNAHYLTTLAATDHAPPALQQTLHYLNDLHKNISATQREIKDAEMKTQLHLKDHEKYRDSTVRRFAHRLGGSKSKERFAEKADKEEREYYEAAQAEHQAKDRLVVLQQQLEEAHQQRCILEKQVKIHREAQQGLDALYESIFGGSTPEFPEEDSAECAMREARSKYDDLSAKTGTSSRAVELVSKALEAMDQALVQMQEALKYSRADIWIGGSWADALERNALSKAQNYTNQVQMHMLRAQHLRPEIADVGSTDIAQGNLISDVLFDNIFSSMNFHEKIKDSDVRLKRARGKLVEELNKEKQRKDGLNAGLNEAREQLESTRSELQRVREQVFRKVTGTKQDEVNA</sequence>
<name>A0A6A6PBU9_9PEZI</name>
<evidence type="ECO:0000256" key="1">
    <source>
        <dbReference type="SAM" id="Coils"/>
    </source>
</evidence>
<evidence type="ECO:0000313" key="3">
    <source>
        <dbReference type="Proteomes" id="UP000799766"/>
    </source>
</evidence>
<protein>
    <submittedName>
        <fullName evidence="2">Uncharacterized protein</fullName>
    </submittedName>
</protein>
<gene>
    <name evidence="2" type="ORF">BDY21DRAFT_278709</name>
</gene>
<evidence type="ECO:0000313" key="2">
    <source>
        <dbReference type="EMBL" id="KAF2461329.1"/>
    </source>
</evidence>
<dbReference type="OrthoDB" id="2562743at2759"/>
<dbReference type="AlphaFoldDB" id="A0A6A6PBU9"/>
<reference evidence="2" key="1">
    <citation type="journal article" date="2020" name="Stud. Mycol.">
        <title>101 Dothideomycetes genomes: a test case for predicting lifestyles and emergence of pathogens.</title>
        <authorList>
            <person name="Haridas S."/>
            <person name="Albert R."/>
            <person name="Binder M."/>
            <person name="Bloem J."/>
            <person name="Labutti K."/>
            <person name="Salamov A."/>
            <person name="Andreopoulos B."/>
            <person name="Baker S."/>
            <person name="Barry K."/>
            <person name="Bills G."/>
            <person name="Bluhm B."/>
            <person name="Cannon C."/>
            <person name="Castanera R."/>
            <person name="Culley D."/>
            <person name="Daum C."/>
            <person name="Ezra D."/>
            <person name="Gonzalez J."/>
            <person name="Henrissat B."/>
            <person name="Kuo A."/>
            <person name="Liang C."/>
            <person name="Lipzen A."/>
            <person name="Lutzoni F."/>
            <person name="Magnuson J."/>
            <person name="Mondo S."/>
            <person name="Nolan M."/>
            <person name="Ohm R."/>
            <person name="Pangilinan J."/>
            <person name="Park H.-J."/>
            <person name="Ramirez L."/>
            <person name="Alfaro M."/>
            <person name="Sun H."/>
            <person name="Tritt A."/>
            <person name="Yoshinaga Y."/>
            <person name="Zwiers L.-H."/>
            <person name="Turgeon B."/>
            <person name="Goodwin S."/>
            <person name="Spatafora J."/>
            <person name="Crous P."/>
            <person name="Grigoriev I."/>
        </authorList>
    </citation>
    <scope>NUCLEOTIDE SEQUENCE</scope>
    <source>
        <strain evidence="2">ATCC 16933</strain>
    </source>
</reference>
<keyword evidence="1" id="KW-0175">Coiled coil</keyword>
<keyword evidence="3" id="KW-1185">Reference proteome</keyword>